<dbReference type="PANTHER" id="PTHR43439">
    <property type="entry name" value="PHENYLACETATE-COENZYME A LIGASE"/>
    <property type="match status" value="1"/>
</dbReference>
<dbReference type="InterPro" id="IPR042099">
    <property type="entry name" value="ANL_N_sf"/>
</dbReference>
<organism evidence="4 5">
    <name type="scientific">Pleurostoma richardsiae</name>
    <dbReference type="NCBI Taxonomy" id="41990"/>
    <lineage>
        <taxon>Eukaryota</taxon>
        <taxon>Fungi</taxon>
        <taxon>Dikarya</taxon>
        <taxon>Ascomycota</taxon>
        <taxon>Pezizomycotina</taxon>
        <taxon>Sordariomycetes</taxon>
        <taxon>Sordariomycetidae</taxon>
        <taxon>Calosphaeriales</taxon>
        <taxon>Pleurostomataceae</taxon>
        <taxon>Pleurostoma</taxon>
    </lineage>
</organism>
<feature type="domain" description="AMP-dependent synthetase/ligase" evidence="3">
    <location>
        <begin position="40"/>
        <end position="351"/>
    </location>
</feature>
<gene>
    <name evidence="4" type="ORF">NKR23_g7961</name>
</gene>
<dbReference type="PROSITE" id="PS00455">
    <property type="entry name" value="AMP_BINDING"/>
    <property type="match status" value="1"/>
</dbReference>
<accession>A0AA38RGU0</accession>
<dbReference type="EMBL" id="JANBVO010000026">
    <property type="protein sequence ID" value="KAJ9139397.1"/>
    <property type="molecule type" value="Genomic_DNA"/>
</dbReference>
<evidence type="ECO:0000256" key="2">
    <source>
        <dbReference type="ARBA" id="ARBA00022553"/>
    </source>
</evidence>
<evidence type="ECO:0000256" key="1">
    <source>
        <dbReference type="ARBA" id="ARBA00022450"/>
    </source>
</evidence>
<name>A0AA38RGU0_9PEZI</name>
<protein>
    <recommendedName>
        <fullName evidence="3">AMP-dependent synthetase/ligase domain-containing protein</fullName>
    </recommendedName>
</protein>
<reference evidence="4" key="1">
    <citation type="submission" date="2022-07" db="EMBL/GenBank/DDBJ databases">
        <title>Fungi with potential for degradation of polypropylene.</title>
        <authorList>
            <person name="Gostincar C."/>
        </authorList>
    </citation>
    <scope>NUCLEOTIDE SEQUENCE</scope>
    <source>
        <strain evidence="4">EXF-13308</strain>
    </source>
</reference>
<dbReference type="InterPro" id="IPR020845">
    <property type="entry name" value="AMP-binding_CS"/>
</dbReference>
<sequence>MGSVYPAFPPSNPVTKLQQLASSCPDRVYARLLEGDWRTNGPREVTMRELSTAVNRMSFWLDEELGASKNFDPFVYYGDADIRYTFAIFAAIKTQRKIVLVDGASNHDGLIHVLEDLHCTQWVAAEGTTSFAQSLLSKIPRVTIKTLPPLDYWLQDVECPEYLYTKSWEESLWDPVWVMQTSGSTGKPKSFIHTQAFASMFNHTRRHDGETMENPELLHACLTGTSCLWLPRPYWLGGAIGYICFPMYCNMSLVLPPSDTVFPTLGLIEDILATINMDGAFMSPSLFRDLCLDEQNIERLRSLKYILYAGAPLDQWVGDLLCEHTFISSIIGSTEIGPLWVNKPRHRKDWKYLRFDERNGHRMEPVADGLFEMVLHRTPELEQYQGAFVTFPHIQSYRTSDLFEKHPVHDDQWIHRGRADDMFKLKWMTRVKANEIESEIERHEMISRVMVGGQNRPHPFAIVEMSLKADMKDGGSAPTETLKEQIWAMFERVNMTLLPEVKIPRSHIILADADKPLLRLVKGTLNRPGINAEYADKIEQLYRKEDDE</sequence>
<evidence type="ECO:0000313" key="4">
    <source>
        <dbReference type="EMBL" id="KAJ9139397.1"/>
    </source>
</evidence>
<dbReference type="Proteomes" id="UP001174694">
    <property type="component" value="Unassembled WGS sequence"/>
</dbReference>
<evidence type="ECO:0000259" key="3">
    <source>
        <dbReference type="Pfam" id="PF00501"/>
    </source>
</evidence>
<keyword evidence="2" id="KW-0597">Phosphoprotein</keyword>
<keyword evidence="1" id="KW-0596">Phosphopantetheine</keyword>
<dbReference type="PANTHER" id="PTHR43439:SF2">
    <property type="entry name" value="ENZYME, PUTATIVE (JCVI)-RELATED"/>
    <property type="match status" value="1"/>
</dbReference>
<proteinExistence type="predicted"/>
<comment type="caution">
    <text evidence="4">The sequence shown here is derived from an EMBL/GenBank/DDBJ whole genome shotgun (WGS) entry which is preliminary data.</text>
</comment>
<dbReference type="AlphaFoldDB" id="A0AA38RGU0"/>
<keyword evidence="5" id="KW-1185">Reference proteome</keyword>
<dbReference type="Gene3D" id="3.40.50.12780">
    <property type="entry name" value="N-terminal domain of ligase-like"/>
    <property type="match status" value="1"/>
</dbReference>
<dbReference type="Pfam" id="PF23562">
    <property type="entry name" value="AMP-binding_C_3"/>
    <property type="match status" value="1"/>
</dbReference>
<dbReference type="InterPro" id="IPR000873">
    <property type="entry name" value="AMP-dep_synth/lig_dom"/>
</dbReference>
<dbReference type="Pfam" id="PF00501">
    <property type="entry name" value="AMP-binding"/>
    <property type="match status" value="1"/>
</dbReference>
<evidence type="ECO:0000313" key="5">
    <source>
        <dbReference type="Proteomes" id="UP001174694"/>
    </source>
</evidence>
<dbReference type="SUPFAM" id="SSF56801">
    <property type="entry name" value="Acetyl-CoA synthetase-like"/>
    <property type="match status" value="1"/>
</dbReference>
<dbReference type="InterPro" id="IPR051414">
    <property type="entry name" value="Adenylate-forming_Reductase"/>
</dbReference>